<proteinExistence type="inferred from homology"/>
<accession>A0A816SNW4</accession>
<evidence type="ECO:0000256" key="4">
    <source>
        <dbReference type="ARBA" id="ARBA00023027"/>
    </source>
</evidence>
<protein>
    <recommendedName>
        <fullName evidence="6">Poly [ADP-ribose] polymerase</fullName>
        <shortName evidence="6">PARP</shortName>
        <ecNumber evidence="6">2.4.2.-</ecNumber>
    </recommendedName>
</protein>
<evidence type="ECO:0000313" key="10">
    <source>
        <dbReference type="Proteomes" id="UP000663856"/>
    </source>
</evidence>
<evidence type="ECO:0000256" key="1">
    <source>
        <dbReference type="ARBA" id="ARBA00022676"/>
    </source>
</evidence>
<dbReference type="PROSITE" id="PS51059">
    <property type="entry name" value="PARP_CATALYTIC"/>
    <property type="match status" value="1"/>
</dbReference>
<evidence type="ECO:0000256" key="2">
    <source>
        <dbReference type="ARBA" id="ARBA00022679"/>
    </source>
</evidence>
<evidence type="ECO:0000259" key="8">
    <source>
        <dbReference type="PROSITE" id="PS51059"/>
    </source>
</evidence>
<dbReference type="EC" id="2.4.2.-" evidence="6"/>
<keyword evidence="7" id="KW-0472">Membrane</keyword>
<keyword evidence="7" id="KW-0812">Transmembrane</keyword>
<evidence type="ECO:0000256" key="7">
    <source>
        <dbReference type="SAM" id="Phobius"/>
    </source>
</evidence>
<sequence length="344" mass="40062">MSTVKSIEEEKQLLSERLNALSTKDLHAFDLQLTLLRTASESYKRETVFKPCPPFLAGLSDDELRTAFRLPPVVVFMSVLEQLSDLQVFLLNWLLTRDTFKLNMVPVENVLSLVKHHLSVPTPNFAFEINYNQIRNERFNDLTQNDHYQKLFAYHGTRLDNLHSILHIGFLGHMNKLSLFGSGTYFSVEPSVSLHYSPFATVWPNSLLGKRLSCLLLCEIIDQPDHVKRAAENETLNNQERRTVRDSQAGAVPDKYVVVTSNELVRVKYILIYAESSELMQNDQGTRSRLRTFLSANRYHLYLFFYFFLLLLIGLFNSNLFKFYWRLFKKRSNHLLFGSWHVTQ</sequence>
<keyword evidence="2 6" id="KW-0808">Transferase</keyword>
<keyword evidence="7" id="KW-1133">Transmembrane helix</keyword>
<gene>
    <name evidence="9" type="ORF">WKI299_LOCUS17113</name>
</gene>
<comment type="caution">
    <text evidence="9">The sequence shown here is derived from an EMBL/GenBank/DDBJ whole genome shotgun (WGS) entry which is preliminary data.</text>
</comment>
<keyword evidence="3" id="KW-0548">Nucleotidyltransferase</keyword>
<evidence type="ECO:0000256" key="5">
    <source>
        <dbReference type="ARBA" id="ARBA00024347"/>
    </source>
</evidence>
<dbReference type="InterPro" id="IPR012317">
    <property type="entry name" value="Poly(ADP-ribose)pol_cat_dom"/>
</dbReference>
<dbReference type="GO" id="GO:0003950">
    <property type="term" value="F:NAD+ poly-ADP-ribosyltransferase activity"/>
    <property type="evidence" value="ECO:0007669"/>
    <property type="project" value="UniProtKB-UniRule"/>
</dbReference>
<organism evidence="9 10">
    <name type="scientific">Rotaria magnacalcarata</name>
    <dbReference type="NCBI Taxonomy" id="392030"/>
    <lineage>
        <taxon>Eukaryota</taxon>
        <taxon>Metazoa</taxon>
        <taxon>Spiralia</taxon>
        <taxon>Gnathifera</taxon>
        <taxon>Rotifera</taxon>
        <taxon>Eurotatoria</taxon>
        <taxon>Bdelloidea</taxon>
        <taxon>Philodinida</taxon>
        <taxon>Philodinidae</taxon>
        <taxon>Rotaria</taxon>
    </lineage>
</organism>
<keyword evidence="4 6" id="KW-0520">NAD</keyword>
<name>A0A816SNW4_9BILA</name>
<dbReference type="Pfam" id="PF00644">
    <property type="entry name" value="PARP"/>
    <property type="match status" value="1"/>
</dbReference>
<dbReference type="Pfam" id="PF18084">
    <property type="entry name" value="ARTD15_N"/>
    <property type="match status" value="1"/>
</dbReference>
<evidence type="ECO:0000256" key="3">
    <source>
        <dbReference type="ARBA" id="ARBA00022695"/>
    </source>
</evidence>
<feature type="domain" description="PARP catalytic" evidence="8">
    <location>
        <begin position="70"/>
        <end position="282"/>
    </location>
</feature>
<dbReference type="SUPFAM" id="SSF56399">
    <property type="entry name" value="ADP-ribosylation"/>
    <property type="match status" value="1"/>
</dbReference>
<comment type="similarity">
    <text evidence="5">Belongs to the ARTD/PARP family.</text>
</comment>
<reference evidence="9" key="1">
    <citation type="submission" date="2021-02" db="EMBL/GenBank/DDBJ databases">
        <authorList>
            <person name="Nowell W R."/>
        </authorList>
    </citation>
    <scope>NUCLEOTIDE SEQUENCE</scope>
</reference>
<dbReference type="EMBL" id="CAJNRF010006867">
    <property type="protein sequence ID" value="CAF2085779.1"/>
    <property type="molecule type" value="Genomic_DNA"/>
</dbReference>
<evidence type="ECO:0000256" key="6">
    <source>
        <dbReference type="RuleBase" id="RU362114"/>
    </source>
</evidence>
<dbReference type="Gene3D" id="3.90.228.10">
    <property type="match status" value="1"/>
</dbReference>
<evidence type="ECO:0000313" key="9">
    <source>
        <dbReference type="EMBL" id="CAF2085779.1"/>
    </source>
</evidence>
<dbReference type="InterPro" id="IPR051838">
    <property type="entry name" value="ARTD_PARP"/>
</dbReference>
<dbReference type="PANTHER" id="PTHR21328">
    <property type="entry name" value="POLY ADP-RIBOSE POLYMERASE FAMILY, MEMBER PARP"/>
    <property type="match status" value="1"/>
</dbReference>
<dbReference type="Proteomes" id="UP000663856">
    <property type="component" value="Unassembled WGS sequence"/>
</dbReference>
<dbReference type="InterPro" id="IPR041400">
    <property type="entry name" value="PARP16_N"/>
</dbReference>
<feature type="transmembrane region" description="Helical" evidence="7">
    <location>
        <begin position="299"/>
        <end position="321"/>
    </location>
</feature>
<dbReference type="GO" id="GO:0016779">
    <property type="term" value="F:nucleotidyltransferase activity"/>
    <property type="evidence" value="ECO:0007669"/>
    <property type="project" value="UniProtKB-KW"/>
</dbReference>
<keyword evidence="1 6" id="KW-0328">Glycosyltransferase</keyword>
<dbReference type="AlphaFoldDB" id="A0A816SNW4"/>